<protein>
    <recommendedName>
        <fullName evidence="3">Threonyl/alanyl tRNA synthetase SAD domain-containing protein</fullName>
    </recommendedName>
</protein>
<evidence type="ECO:0000313" key="4">
    <source>
        <dbReference type="EMBL" id="KAG2109362.1"/>
    </source>
</evidence>
<dbReference type="SMART" id="SM00863">
    <property type="entry name" value="tRNA_SAD"/>
    <property type="match status" value="1"/>
</dbReference>
<dbReference type="InterPro" id="IPR018163">
    <property type="entry name" value="Thr/Ala-tRNA-synth_IIc_edit"/>
</dbReference>
<dbReference type="AlphaFoldDB" id="A0A9P7F766"/>
<dbReference type="Gene3D" id="3.30.980.10">
    <property type="entry name" value="Threonyl-trna Synthetase, Chain A, domain 2"/>
    <property type="match status" value="1"/>
</dbReference>
<proteinExistence type="predicted"/>
<dbReference type="PANTHER" id="PTHR11451">
    <property type="entry name" value="THREONINE-TRNA LIGASE"/>
    <property type="match status" value="1"/>
</dbReference>
<feature type="region of interest" description="Disordered" evidence="2">
    <location>
        <begin position="1"/>
        <end position="46"/>
    </location>
</feature>
<keyword evidence="1" id="KW-0648">Protein biosynthesis</keyword>
<feature type="compositionally biased region" description="Polar residues" evidence="2">
    <location>
        <begin position="1"/>
        <end position="12"/>
    </location>
</feature>
<dbReference type="RefSeq" id="XP_041293444.1">
    <property type="nucleotide sequence ID" value="XM_041433623.1"/>
</dbReference>
<evidence type="ECO:0000256" key="1">
    <source>
        <dbReference type="ARBA" id="ARBA00022917"/>
    </source>
</evidence>
<dbReference type="EMBL" id="JABBWM010000024">
    <property type="protein sequence ID" value="KAG2109362.1"/>
    <property type="molecule type" value="Genomic_DNA"/>
</dbReference>
<name>A0A9P7F766_9AGAM</name>
<dbReference type="OrthoDB" id="2611042at2759"/>
<dbReference type="GeneID" id="64695882"/>
<feature type="domain" description="Threonyl/alanyl tRNA synthetase SAD" evidence="3">
    <location>
        <begin position="380"/>
        <end position="431"/>
    </location>
</feature>
<dbReference type="SUPFAM" id="SSF55186">
    <property type="entry name" value="ThrRS/AlaRS common domain"/>
    <property type="match status" value="1"/>
</dbReference>
<comment type="caution">
    <text evidence="4">The sequence shown here is derived from an EMBL/GenBank/DDBJ whole genome shotgun (WGS) entry which is preliminary data.</text>
</comment>
<dbReference type="GO" id="GO:0005524">
    <property type="term" value="F:ATP binding"/>
    <property type="evidence" value="ECO:0007669"/>
    <property type="project" value="InterPro"/>
</dbReference>
<sequence>MLRPNPYTTSDTHSSESWDEDPIARVQHDRQHYDHDGFSTSGSGDGMLMFCEPDSSRESMTNPFTCSPEDSTTTPPSLMGSPLREFSPSPVSGCGATKHRSGSELLPIAAPAIKKKTCAPGLQCDGAVEQFKWTSLLSESRRSPWVTKCSDRGKAYKDLQLDKENVMLQGAIDSKVEAGCTGSKAMSLQVKASPAVNVRLMSKRGLDCANLPHSNKENGGPAPKCICREKTGTDWQTVLDLVKYGQERDGDGKGNTTSITVILRRAVTGLTLADPVDSYLARCSVSTSHNWLLQSHLVCNCRLNTLPQWTTHWKCKEPKREEGQNDGNSSSAFKLELQPPPSFFDHCIKLFEELHAKYNKFVKTQLQIQEALDRDHDSRWHLYRCVSSWMVDLCIGSHIPHTSKIKAFMVTKGKTLYFLGDANNNSLQRIYGILLPDKKQSTKYEAFLVKAAKQET</sequence>
<organism evidence="4 5">
    <name type="scientific">Suillus discolor</name>
    <dbReference type="NCBI Taxonomy" id="1912936"/>
    <lineage>
        <taxon>Eukaryota</taxon>
        <taxon>Fungi</taxon>
        <taxon>Dikarya</taxon>
        <taxon>Basidiomycota</taxon>
        <taxon>Agaricomycotina</taxon>
        <taxon>Agaricomycetes</taxon>
        <taxon>Agaricomycetidae</taxon>
        <taxon>Boletales</taxon>
        <taxon>Suillineae</taxon>
        <taxon>Suillaceae</taxon>
        <taxon>Suillus</taxon>
    </lineage>
</organism>
<accession>A0A9P7F766</accession>
<dbReference type="Pfam" id="PF07973">
    <property type="entry name" value="tRNA_SAD"/>
    <property type="match status" value="1"/>
</dbReference>
<dbReference type="InterPro" id="IPR012947">
    <property type="entry name" value="tRNA_SAD"/>
</dbReference>
<feature type="compositionally biased region" description="Basic and acidic residues" evidence="2">
    <location>
        <begin position="22"/>
        <end position="37"/>
    </location>
</feature>
<dbReference type="Proteomes" id="UP000823399">
    <property type="component" value="Unassembled WGS sequence"/>
</dbReference>
<evidence type="ECO:0000259" key="3">
    <source>
        <dbReference type="SMART" id="SM00863"/>
    </source>
</evidence>
<evidence type="ECO:0000256" key="2">
    <source>
        <dbReference type="SAM" id="MobiDB-lite"/>
    </source>
</evidence>
<dbReference type="GO" id="GO:0005739">
    <property type="term" value="C:mitochondrion"/>
    <property type="evidence" value="ECO:0007669"/>
    <property type="project" value="TreeGrafter"/>
</dbReference>
<gene>
    <name evidence="4" type="ORF">F5147DRAFT_652446</name>
</gene>
<evidence type="ECO:0000313" key="5">
    <source>
        <dbReference type="Proteomes" id="UP000823399"/>
    </source>
</evidence>
<dbReference type="GO" id="GO:0004829">
    <property type="term" value="F:threonine-tRNA ligase activity"/>
    <property type="evidence" value="ECO:0007669"/>
    <property type="project" value="TreeGrafter"/>
</dbReference>
<dbReference type="GO" id="GO:0006435">
    <property type="term" value="P:threonyl-tRNA aminoacylation"/>
    <property type="evidence" value="ECO:0007669"/>
    <property type="project" value="TreeGrafter"/>
</dbReference>
<dbReference type="PANTHER" id="PTHR11451:SF46">
    <property type="entry name" value="THREONINE--TRNA LIGASE"/>
    <property type="match status" value="1"/>
</dbReference>
<reference evidence="4" key="1">
    <citation type="journal article" date="2020" name="New Phytol.">
        <title>Comparative genomics reveals dynamic genome evolution in host specialist ectomycorrhizal fungi.</title>
        <authorList>
            <person name="Lofgren L.A."/>
            <person name="Nguyen N.H."/>
            <person name="Vilgalys R."/>
            <person name="Ruytinx J."/>
            <person name="Liao H.L."/>
            <person name="Branco S."/>
            <person name="Kuo A."/>
            <person name="LaButti K."/>
            <person name="Lipzen A."/>
            <person name="Andreopoulos W."/>
            <person name="Pangilinan J."/>
            <person name="Riley R."/>
            <person name="Hundley H."/>
            <person name="Na H."/>
            <person name="Barry K."/>
            <person name="Grigoriev I.V."/>
            <person name="Stajich J.E."/>
            <person name="Kennedy P.G."/>
        </authorList>
    </citation>
    <scope>NUCLEOTIDE SEQUENCE</scope>
    <source>
        <strain evidence="4">FC423</strain>
    </source>
</reference>
<keyword evidence="5" id="KW-1185">Reference proteome</keyword>